<dbReference type="Proteomes" id="UP001595536">
    <property type="component" value="Unassembled WGS sequence"/>
</dbReference>
<evidence type="ECO:0000256" key="1">
    <source>
        <dbReference type="SAM" id="SignalP"/>
    </source>
</evidence>
<dbReference type="InterPro" id="IPR035437">
    <property type="entry name" value="SNase_OB-fold_sf"/>
</dbReference>
<dbReference type="RefSeq" id="WP_376829308.1">
    <property type="nucleotide sequence ID" value="NZ_JBHLWR010000006.1"/>
</dbReference>
<reference evidence="4" key="1">
    <citation type="journal article" date="2019" name="Int. J. Syst. Evol. Microbiol.">
        <title>The Global Catalogue of Microorganisms (GCM) 10K type strain sequencing project: providing services to taxonomists for standard genome sequencing and annotation.</title>
        <authorList>
            <consortium name="The Broad Institute Genomics Platform"/>
            <consortium name="The Broad Institute Genome Sequencing Center for Infectious Disease"/>
            <person name="Wu L."/>
            <person name="Ma J."/>
        </authorList>
    </citation>
    <scope>NUCLEOTIDE SEQUENCE [LARGE SCALE GENOMIC DNA]</scope>
    <source>
        <strain evidence="4">CCM 7941</strain>
    </source>
</reference>
<evidence type="ECO:0000313" key="3">
    <source>
        <dbReference type="EMBL" id="MFC3265945.1"/>
    </source>
</evidence>
<feature type="signal peptide" evidence="1">
    <location>
        <begin position="1"/>
        <end position="20"/>
    </location>
</feature>
<dbReference type="Gene3D" id="2.40.50.90">
    <property type="match status" value="1"/>
</dbReference>
<gene>
    <name evidence="3" type="ORF">ACFOEX_06220</name>
</gene>
<dbReference type="PANTHER" id="PTHR12302">
    <property type="entry name" value="EBNA2 BINDING PROTEIN P100"/>
    <property type="match status" value="1"/>
</dbReference>
<evidence type="ECO:0000259" key="2">
    <source>
        <dbReference type="PROSITE" id="PS50830"/>
    </source>
</evidence>
<protein>
    <submittedName>
        <fullName evidence="3">Thermonuclease family protein</fullName>
    </submittedName>
</protein>
<proteinExistence type="predicted"/>
<dbReference type="InterPro" id="IPR016071">
    <property type="entry name" value="Staphylococal_nuclease_OB-fold"/>
</dbReference>
<sequence>MISRAVIAMVAALAVAPVSAQDLAGQATIIDGDTLEIHGRRVRLHGIDAPESSQVCEDDSKRDVPCGRQAAFFLADLIGRRTVTCTQTGTDRYQRIVARCRVGEQDIGETMVKAGHALAYRRYSTEYVAAENAARASGVGMWRYDFLPPWEWRALEKLR</sequence>
<dbReference type="SUPFAM" id="SSF50199">
    <property type="entry name" value="Staphylococcal nuclease"/>
    <property type="match status" value="1"/>
</dbReference>
<dbReference type="PROSITE" id="PS50830">
    <property type="entry name" value="TNASE_3"/>
    <property type="match status" value="1"/>
</dbReference>
<dbReference type="PANTHER" id="PTHR12302:SF26">
    <property type="entry name" value="BLR1266 PROTEIN"/>
    <property type="match status" value="1"/>
</dbReference>
<keyword evidence="4" id="KW-1185">Reference proteome</keyword>
<dbReference type="EMBL" id="JBHRUV010000028">
    <property type="protein sequence ID" value="MFC3265945.1"/>
    <property type="molecule type" value="Genomic_DNA"/>
</dbReference>
<dbReference type="Pfam" id="PF00565">
    <property type="entry name" value="SNase"/>
    <property type="match status" value="1"/>
</dbReference>
<dbReference type="SMART" id="SM00318">
    <property type="entry name" value="SNc"/>
    <property type="match status" value="1"/>
</dbReference>
<feature type="domain" description="TNase-like" evidence="2">
    <location>
        <begin position="29"/>
        <end position="144"/>
    </location>
</feature>
<keyword evidence="1" id="KW-0732">Signal</keyword>
<accession>A0ABV7LDC5</accession>
<comment type="caution">
    <text evidence="3">The sequence shown here is derived from an EMBL/GenBank/DDBJ whole genome shotgun (WGS) entry which is preliminary data.</text>
</comment>
<feature type="chain" id="PRO_5045730543" evidence="1">
    <location>
        <begin position="21"/>
        <end position="159"/>
    </location>
</feature>
<organism evidence="3 4">
    <name type="scientific">Camelimonas abortus</name>
    <dbReference type="NCBI Taxonomy" id="1017184"/>
    <lineage>
        <taxon>Bacteria</taxon>
        <taxon>Pseudomonadati</taxon>
        <taxon>Pseudomonadota</taxon>
        <taxon>Alphaproteobacteria</taxon>
        <taxon>Hyphomicrobiales</taxon>
        <taxon>Chelatococcaceae</taxon>
        <taxon>Camelimonas</taxon>
    </lineage>
</organism>
<name>A0ABV7LDC5_9HYPH</name>
<evidence type="ECO:0000313" key="4">
    <source>
        <dbReference type="Proteomes" id="UP001595536"/>
    </source>
</evidence>